<dbReference type="SMART" id="SM00849">
    <property type="entry name" value="Lactamase_B"/>
    <property type="match status" value="1"/>
</dbReference>
<dbReference type="PANTHER" id="PTHR42978">
    <property type="entry name" value="QUORUM-QUENCHING LACTONASE YTNP-RELATED-RELATED"/>
    <property type="match status" value="1"/>
</dbReference>
<keyword evidence="7" id="KW-1185">Reference proteome</keyword>
<proteinExistence type="inferred from homology"/>
<evidence type="ECO:0000256" key="4">
    <source>
        <dbReference type="ARBA" id="ARBA00022833"/>
    </source>
</evidence>
<dbReference type="InterPro" id="IPR001279">
    <property type="entry name" value="Metallo-B-lactamas"/>
</dbReference>
<keyword evidence="2" id="KW-0479">Metal-binding</keyword>
<dbReference type="InterPro" id="IPR036866">
    <property type="entry name" value="RibonucZ/Hydroxyglut_hydro"/>
</dbReference>
<comment type="similarity">
    <text evidence="1">Belongs to the metallo-beta-lactamase superfamily.</text>
</comment>
<dbReference type="Pfam" id="PF00753">
    <property type="entry name" value="Lactamase_B"/>
    <property type="match status" value="1"/>
</dbReference>
<evidence type="ECO:0000256" key="2">
    <source>
        <dbReference type="ARBA" id="ARBA00022723"/>
    </source>
</evidence>
<accession>A0ABY7HT54</accession>
<dbReference type="Gene3D" id="3.60.15.10">
    <property type="entry name" value="Ribonuclease Z/Hydroxyacylglutathione hydrolase-like"/>
    <property type="match status" value="1"/>
</dbReference>
<evidence type="ECO:0000256" key="3">
    <source>
        <dbReference type="ARBA" id="ARBA00022801"/>
    </source>
</evidence>
<sequence length="276" mass="30827">MSEGNRFKVGNAVISKVYETSLAFEATTLFPKWQQAPQKVYLSVHSWLVRDEGKIYLIDTGIGKDKPRASALFNQQNHPFLQELAKHGVEPEQVDYVLITHIHTDHVGWNTVLEEGEWKATFPNARYIIPEGSYQFQLSEKGKATSAQPCFKDSVLPLVDAGLVDFIPAAGGFFDGKFEYFPTPGHCTGHMSIRLTLEHQTALFAGDVMHALEQITDPQMGSMFCEDNPQAELTRIEILNQVADSHALYFSSHFGGSSVGRINRESAGFVWHPVID</sequence>
<evidence type="ECO:0000313" key="6">
    <source>
        <dbReference type="EMBL" id="WAT02587.1"/>
    </source>
</evidence>
<reference evidence="6" key="1">
    <citation type="submission" date="2022-12" db="EMBL/GenBank/DDBJ databases">
        <title>Complete genome sequence of an Australian strain of Rouxiella badensis DAR84756 and resolution of the R. badensis DSM100043 and R. chamberiensis DSM28324 genomes.</title>
        <authorList>
            <person name="Paul S."/>
            <person name="Anderson P.J."/>
            <person name="Maynard G."/>
            <person name="Dyall-Smith M."/>
            <person name="Kudinha T."/>
        </authorList>
    </citation>
    <scope>NUCLEOTIDE SEQUENCE</scope>
    <source>
        <strain evidence="6">DSM 28324</strain>
    </source>
</reference>
<keyword evidence="3" id="KW-0378">Hydrolase</keyword>
<evidence type="ECO:0000313" key="7">
    <source>
        <dbReference type="Proteomes" id="UP001164712"/>
    </source>
</evidence>
<protein>
    <submittedName>
        <fullName evidence="6">MBL fold metallo-hydrolase</fullName>
    </submittedName>
</protein>
<dbReference type="Proteomes" id="UP001164712">
    <property type="component" value="Chromosome"/>
</dbReference>
<dbReference type="RefSeq" id="WP_045046812.1">
    <property type="nucleotide sequence ID" value="NZ_CP114058.1"/>
</dbReference>
<evidence type="ECO:0000259" key="5">
    <source>
        <dbReference type="SMART" id="SM00849"/>
    </source>
</evidence>
<dbReference type="SUPFAM" id="SSF56281">
    <property type="entry name" value="Metallo-hydrolase/oxidoreductase"/>
    <property type="match status" value="1"/>
</dbReference>
<organism evidence="6 7">
    <name type="scientific">Rouxiella chamberiensis</name>
    <dbReference type="NCBI Taxonomy" id="1513468"/>
    <lineage>
        <taxon>Bacteria</taxon>
        <taxon>Pseudomonadati</taxon>
        <taxon>Pseudomonadota</taxon>
        <taxon>Gammaproteobacteria</taxon>
        <taxon>Enterobacterales</taxon>
        <taxon>Yersiniaceae</taxon>
        <taxon>Rouxiella</taxon>
    </lineage>
</organism>
<name>A0ABY7HT54_9GAMM</name>
<keyword evidence="4" id="KW-0862">Zinc</keyword>
<dbReference type="CDD" id="cd16277">
    <property type="entry name" value="metallo-hydrolase-like_MBL-fold"/>
    <property type="match status" value="1"/>
</dbReference>
<evidence type="ECO:0000256" key="1">
    <source>
        <dbReference type="ARBA" id="ARBA00007749"/>
    </source>
</evidence>
<dbReference type="PANTHER" id="PTHR42978:SF6">
    <property type="entry name" value="QUORUM-QUENCHING LACTONASE YTNP-RELATED"/>
    <property type="match status" value="1"/>
</dbReference>
<feature type="domain" description="Metallo-beta-lactamase" evidence="5">
    <location>
        <begin position="43"/>
        <end position="253"/>
    </location>
</feature>
<dbReference type="EMBL" id="CP114058">
    <property type="protein sequence ID" value="WAT02587.1"/>
    <property type="molecule type" value="Genomic_DNA"/>
</dbReference>
<gene>
    <name evidence="6" type="ORF">O1V66_08535</name>
</gene>
<dbReference type="InterPro" id="IPR051013">
    <property type="entry name" value="MBL_superfamily_lactonases"/>
</dbReference>